<keyword evidence="1" id="KW-0812">Transmembrane</keyword>
<protein>
    <submittedName>
        <fullName evidence="2">Uncharacterized protein</fullName>
    </submittedName>
</protein>
<keyword evidence="3" id="KW-1185">Reference proteome</keyword>
<proteinExistence type="predicted"/>
<accession>A0ABU6JG38</accession>
<dbReference type="RefSeq" id="WP_326509111.1">
    <property type="nucleotide sequence ID" value="NZ_JAWIIV010000030.1"/>
</dbReference>
<feature type="transmembrane region" description="Helical" evidence="1">
    <location>
        <begin position="20"/>
        <end position="39"/>
    </location>
</feature>
<keyword evidence="1" id="KW-0472">Membrane</keyword>
<dbReference type="Proteomes" id="UP001352263">
    <property type="component" value="Unassembled WGS sequence"/>
</dbReference>
<sequence length="92" mass="10437">MELNKRLPTTGHATRLLGNKGLLIGLAGGLAAVALLSMGRTQTKGRRFSDHGADRRNPMHFFLAGRFPQRRAIDRSRQRPLFERRQSVYDSY</sequence>
<evidence type="ECO:0000313" key="2">
    <source>
        <dbReference type="EMBL" id="MEC4722436.1"/>
    </source>
</evidence>
<gene>
    <name evidence="2" type="ORF">RY831_25050</name>
</gene>
<organism evidence="2 3">
    <name type="scientific">Noviherbaspirillum album</name>
    <dbReference type="NCBI Taxonomy" id="3080276"/>
    <lineage>
        <taxon>Bacteria</taxon>
        <taxon>Pseudomonadati</taxon>
        <taxon>Pseudomonadota</taxon>
        <taxon>Betaproteobacteria</taxon>
        <taxon>Burkholderiales</taxon>
        <taxon>Oxalobacteraceae</taxon>
        <taxon>Noviherbaspirillum</taxon>
    </lineage>
</organism>
<name>A0ABU6JG38_9BURK</name>
<reference evidence="2 3" key="1">
    <citation type="submission" date="2023-10" db="EMBL/GenBank/DDBJ databases">
        <title>Noviherbaspirillum sp. CPCC 100848 genome assembly.</title>
        <authorList>
            <person name="Li X.Y."/>
            <person name="Fang X.M."/>
        </authorList>
    </citation>
    <scope>NUCLEOTIDE SEQUENCE [LARGE SCALE GENOMIC DNA]</scope>
    <source>
        <strain evidence="2 3">CPCC 100848</strain>
    </source>
</reference>
<dbReference type="EMBL" id="JAWIIV010000030">
    <property type="protein sequence ID" value="MEC4722436.1"/>
    <property type="molecule type" value="Genomic_DNA"/>
</dbReference>
<keyword evidence="1" id="KW-1133">Transmembrane helix</keyword>
<evidence type="ECO:0000313" key="3">
    <source>
        <dbReference type="Proteomes" id="UP001352263"/>
    </source>
</evidence>
<evidence type="ECO:0000256" key="1">
    <source>
        <dbReference type="SAM" id="Phobius"/>
    </source>
</evidence>
<comment type="caution">
    <text evidence="2">The sequence shown here is derived from an EMBL/GenBank/DDBJ whole genome shotgun (WGS) entry which is preliminary data.</text>
</comment>